<feature type="region of interest" description="Disordered" evidence="1">
    <location>
        <begin position="1"/>
        <end position="30"/>
    </location>
</feature>
<name>A0AAV4Y4R0_CAEEX</name>
<protein>
    <submittedName>
        <fullName evidence="2">Uncharacterized protein</fullName>
    </submittedName>
</protein>
<proteinExistence type="predicted"/>
<evidence type="ECO:0000313" key="2">
    <source>
        <dbReference type="EMBL" id="GIZ01147.1"/>
    </source>
</evidence>
<accession>A0AAV4Y4R0</accession>
<evidence type="ECO:0000256" key="1">
    <source>
        <dbReference type="SAM" id="MobiDB-lite"/>
    </source>
</evidence>
<evidence type="ECO:0000313" key="3">
    <source>
        <dbReference type="Proteomes" id="UP001054945"/>
    </source>
</evidence>
<organism evidence="2 3">
    <name type="scientific">Caerostris extrusa</name>
    <name type="common">Bark spider</name>
    <name type="synonym">Caerostris bankana</name>
    <dbReference type="NCBI Taxonomy" id="172846"/>
    <lineage>
        <taxon>Eukaryota</taxon>
        <taxon>Metazoa</taxon>
        <taxon>Ecdysozoa</taxon>
        <taxon>Arthropoda</taxon>
        <taxon>Chelicerata</taxon>
        <taxon>Arachnida</taxon>
        <taxon>Araneae</taxon>
        <taxon>Araneomorphae</taxon>
        <taxon>Entelegynae</taxon>
        <taxon>Araneoidea</taxon>
        <taxon>Araneidae</taxon>
        <taxon>Caerostris</taxon>
    </lineage>
</organism>
<dbReference type="AlphaFoldDB" id="A0AAV4Y4R0"/>
<comment type="caution">
    <text evidence="2">The sequence shown here is derived from an EMBL/GenBank/DDBJ whole genome shotgun (WGS) entry which is preliminary data.</text>
</comment>
<reference evidence="2 3" key="1">
    <citation type="submission" date="2021-06" db="EMBL/GenBank/DDBJ databases">
        <title>Caerostris extrusa draft genome.</title>
        <authorList>
            <person name="Kono N."/>
            <person name="Arakawa K."/>
        </authorList>
    </citation>
    <scope>NUCLEOTIDE SEQUENCE [LARGE SCALE GENOMIC DNA]</scope>
</reference>
<dbReference type="EMBL" id="BPLR01018635">
    <property type="protein sequence ID" value="GIZ01147.1"/>
    <property type="molecule type" value="Genomic_DNA"/>
</dbReference>
<dbReference type="Proteomes" id="UP001054945">
    <property type="component" value="Unassembled WGS sequence"/>
</dbReference>
<keyword evidence="3" id="KW-1185">Reference proteome</keyword>
<gene>
    <name evidence="2" type="ORF">CEXT_87481</name>
</gene>
<sequence>MRVSPLGSRPIGGADRGWMRGDDPAGGLALQDPRMRIGKRNGSIDTLRFKDGRIDYWGPDGVPFQISSERLRCS</sequence>